<dbReference type="AlphaFoldDB" id="X5DRB4"/>
<dbReference type="SUPFAM" id="SSF53807">
    <property type="entry name" value="Helical backbone' metal receptor"/>
    <property type="match status" value="1"/>
</dbReference>
<dbReference type="eggNOG" id="COG4558">
    <property type="taxonomic scope" value="Bacteria"/>
</dbReference>
<evidence type="ECO:0000256" key="1">
    <source>
        <dbReference type="ARBA" id="ARBA00008814"/>
    </source>
</evidence>
<dbReference type="RefSeq" id="WP_081803760.1">
    <property type="nucleotide sequence ID" value="NZ_CP006842.1"/>
</dbReference>
<dbReference type="Pfam" id="PF01497">
    <property type="entry name" value="Peripla_BP_2"/>
    <property type="match status" value="1"/>
</dbReference>
<evidence type="ECO:0000256" key="2">
    <source>
        <dbReference type="SAM" id="SignalP"/>
    </source>
</evidence>
<reference evidence="4 5" key="1">
    <citation type="journal article" date="2015" name="Int. J. Syst. Evol. Microbiol.">
        <title>Revisiting Corynebacterium glyciniphilum (ex Kubota et al., 1972) sp. nov., nom. rev., isolated from putrefied banana.</title>
        <authorList>
            <person name="Al-Dilaimi A."/>
            <person name="Bednarz H."/>
            <person name="Lomker A."/>
            <person name="Niehaus K."/>
            <person name="Kalinowski J."/>
            <person name="Ruckert C."/>
        </authorList>
    </citation>
    <scope>NUCLEOTIDE SEQUENCE [LARGE SCALE GENOMIC DNA]</scope>
    <source>
        <strain evidence="4">AJ 3170</strain>
    </source>
</reference>
<dbReference type="STRING" id="1404245.CGLY_03820"/>
<keyword evidence="2" id="KW-0732">Signal</keyword>
<gene>
    <name evidence="4" type="ORF">CGLY_03820</name>
</gene>
<dbReference type="PANTHER" id="PTHR30535">
    <property type="entry name" value="VITAMIN B12-BINDING PROTEIN"/>
    <property type="match status" value="1"/>
</dbReference>
<dbReference type="PANTHER" id="PTHR30535:SF4">
    <property type="entry name" value="HEMIN-BINDING PERIPLASMIC PROTEIN HMUT"/>
    <property type="match status" value="1"/>
</dbReference>
<feature type="chain" id="PRO_5039580077" evidence="2">
    <location>
        <begin position="33"/>
        <end position="385"/>
    </location>
</feature>
<proteinExistence type="inferred from homology"/>
<feature type="domain" description="Fe/B12 periplasmic-binding" evidence="3">
    <location>
        <begin position="125"/>
        <end position="358"/>
    </location>
</feature>
<protein>
    <submittedName>
        <fullName evidence="4">ABC-type iron transporter, substrate-binding lipoprotein</fullName>
    </submittedName>
</protein>
<accession>X5DRB4</accession>
<dbReference type="Gene3D" id="3.40.50.1980">
    <property type="entry name" value="Nitrogenase molybdenum iron protein domain"/>
    <property type="match status" value="2"/>
</dbReference>
<comment type="similarity">
    <text evidence="1">Belongs to the bacterial solute-binding protein 8 family.</text>
</comment>
<feature type="signal peptide" evidence="2">
    <location>
        <begin position="1"/>
        <end position="32"/>
    </location>
</feature>
<dbReference type="HOGENOM" id="CLU_038034_6_1_11"/>
<dbReference type="InterPro" id="IPR050902">
    <property type="entry name" value="ABC_Transporter_SBP"/>
</dbReference>
<name>X5DRB4_9CORY</name>
<keyword evidence="5" id="KW-1185">Reference proteome</keyword>
<dbReference type="KEGG" id="cgy:CGLY_03820"/>
<organism evidence="4 5">
    <name type="scientific">Corynebacterium glyciniphilum AJ 3170</name>
    <dbReference type="NCBI Taxonomy" id="1404245"/>
    <lineage>
        <taxon>Bacteria</taxon>
        <taxon>Bacillati</taxon>
        <taxon>Actinomycetota</taxon>
        <taxon>Actinomycetes</taxon>
        <taxon>Mycobacteriales</taxon>
        <taxon>Corynebacteriaceae</taxon>
        <taxon>Corynebacterium</taxon>
    </lineage>
</organism>
<evidence type="ECO:0000259" key="3">
    <source>
        <dbReference type="Pfam" id="PF01497"/>
    </source>
</evidence>
<evidence type="ECO:0000313" key="4">
    <source>
        <dbReference type="EMBL" id="AHW63212.1"/>
    </source>
</evidence>
<evidence type="ECO:0000313" key="5">
    <source>
        <dbReference type="Proteomes" id="UP000023703"/>
    </source>
</evidence>
<dbReference type="InterPro" id="IPR002491">
    <property type="entry name" value="ABC_transptr_periplasmic_BD"/>
</dbReference>
<dbReference type="OrthoDB" id="9797736at2"/>
<dbReference type="EMBL" id="CP006842">
    <property type="protein sequence ID" value="AHW63212.1"/>
    <property type="molecule type" value="Genomic_DNA"/>
</dbReference>
<sequence length="385" mass="39175">MSTRRPSSLHRAVATISAAVAAAVLVTGSLTACGIGADNGAGQTAQAEETSFDTALDTFTHMVDNGLPEAHESHGVSHAETVGDVTPVDGETAEEADLPVDLTDADGRDVTVDDISRIIPLDIYGTISRTLAGLGLRDNIVGRTVSSTEPSLQDLPVVTQGGHSINAEAVLNLNPSLVIVDGSIGPGDALNQLRDAGVPVVKINPEHTIDTVSSDIDTIAGIVGLAQNGERLGERADAEISRAVEAIRRATDDAVSGGPLRMAFLYARGDGGVFYILGPDDGTDDLIEALGGVDAAKEEGIGQASPANAESLADLNPDVLVMMSAGLDSTGGLDGLLAKPGIAQTTAGKNERVLAIPDSQSLSFGPQSGEMLLTAAAALYGGDAE</sequence>
<keyword evidence="4" id="KW-0449">Lipoprotein</keyword>
<dbReference type="Proteomes" id="UP000023703">
    <property type="component" value="Chromosome"/>
</dbReference>